<comment type="caution">
    <text evidence="1">The sequence shown here is derived from an EMBL/GenBank/DDBJ whole genome shotgun (WGS) entry which is preliminary data.</text>
</comment>
<gene>
    <name evidence="1" type="ORF">OPT61_g3034</name>
</gene>
<reference evidence="1" key="1">
    <citation type="submission" date="2022-11" db="EMBL/GenBank/DDBJ databases">
        <title>Genome Sequence of Boeremia exigua.</title>
        <authorList>
            <person name="Buettner E."/>
        </authorList>
    </citation>
    <scope>NUCLEOTIDE SEQUENCE</scope>
    <source>
        <strain evidence="1">CU02</strain>
    </source>
</reference>
<sequence length="390" mass="43984">MRLFRVAPLTIVRLVAALRNNFTSVIEPQRLTTGALQAGTGPDDEFILVDFPATIIDDAGWSNLLCKGENLVKAMHGSNKDAGALFKPPTDSAESKWTSMEDLKTWHWQEKRIDPEEENESEYWSELGFDHVLKDLGLPNLSNDDPTKGIKTIFVSHDGYSLSTPDETYKVGDKTYRTTGAFYKFGIETTTGTIFGLDRYSPEAASVNAEPPIQKDGLPELMRFSDIAWLFWDQLQTKEKHHIQHFFCATILNEETQRAIRRALEKTNQEFSVWPGALFKTDTDEGKVLLGSPNGRAFGYFLAQHKAEIGRNLYISEIRVFMGDQSEYSPNMCRAIGSGQEVTREAEGVGGSEGEVVTKPEDTRLRGEAETDTARRLQEDRHTLWQTYRS</sequence>
<proteinExistence type="predicted"/>
<organism evidence="1 2">
    <name type="scientific">Boeremia exigua</name>
    <dbReference type="NCBI Taxonomy" id="749465"/>
    <lineage>
        <taxon>Eukaryota</taxon>
        <taxon>Fungi</taxon>
        <taxon>Dikarya</taxon>
        <taxon>Ascomycota</taxon>
        <taxon>Pezizomycotina</taxon>
        <taxon>Dothideomycetes</taxon>
        <taxon>Pleosporomycetidae</taxon>
        <taxon>Pleosporales</taxon>
        <taxon>Pleosporineae</taxon>
        <taxon>Didymellaceae</taxon>
        <taxon>Boeremia</taxon>
    </lineage>
</organism>
<protein>
    <submittedName>
        <fullName evidence="1">Uncharacterized protein</fullName>
    </submittedName>
</protein>
<dbReference type="EMBL" id="JAPHNI010000148">
    <property type="protein sequence ID" value="KAJ8115284.1"/>
    <property type="molecule type" value="Genomic_DNA"/>
</dbReference>
<dbReference type="Proteomes" id="UP001153331">
    <property type="component" value="Unassembled WGS sequence"/>
</dbReference>
<name>A0ACC2IJL9_9PLEO</name>
<evidence type="ECO:0000313" key="2">
    <source>
        <dbReference type="Proteomes" id="UP001153331"/>
    </source>
</evidence>
<evidence type="ECO:0000313" key="1">
    <source>
        <dbReference type="EMBL" id="KAJ8115284.1"/>
    </source>
</evidence>
<accession>A0ACC2IJL9</accession>
<keyword evidence="2" id="KW-1185">Reference proteome</keyword>